<dbReference type="PANTHER" id="PTHR34180">
    <property type="entry name" value="PEPTIDASE C45"/>
    <property type="match status" value="1"/>
</dbReference>
<dbReference type="PANTHER" id="PTHR34180:SF1">
    <property type="entry name" value="BETA-ALANYL-DOPAMINE_CARCININE HYDROLASE"/>
    <property type="match status" value="1"/>
</dbReference>
<feature type="non-terminal residue" evidence="2">
    <location>
        <position position="1"/>
    </location>
</feature>
<dbReference type="Gene3D" id="3.60.60.10">
    <property type="entry name" value="Penicillin V Acylase, Chain A"/>
    <property type="match status" value="1"/>
</dbReference>
<organism evidence="2 3">
    <name type="scientific">Astrephomene gubernaculifera</name>
    <dbReference type="NCBI Taxonomy" id="47775"/>
    <lineage>
        <taxon>Eukaryota</taxon>
        <taxon>Viridiplantae</taxon>
        <taxon>Chlorophyta</taxon>
        <taxon>core chlorophytes</taxon>
        <taxon>Chlorophyceae</taxon>
        <taxon>CS clade</taxon>
        <taxon>Chlamydomonadales</taxon>
        <taxon>Astrephomenaceae</taxon>
        <taxon>Astrephomene</taxon>
    </lineage>
</organism>
<protein>
    <recommendedName>
        <fullName evidence="1">Peptidase C45 hydrolase domain-containing protein</fullName>
    </recommendedName>
</protein>
<dbReference type="EMBL" id="BMAR01000043">
    <property type="protein sequence ID" value="GFR50973.1"/>
    <property type="molecule type" value="Genomic_DNA"/>
</dbReference>
<evidence type="ECO:0000313" key="3">
    <source>
        <dbReference type="Proteomes" id="UP001054857"/>
    </source>
</evidence>
<accession>A0AAD3HRZ7</accession>
<dbReference type="InterPro" id="IPR005079">
    <property type="entry name" value="Peptidase_C45_hydrolase"/>
</dbReference>
<feature type="domain" description="Peptidase C45 hydrolase" evidence="1">
    <location>
        <begin position="10"/>
        <end position="114"/>
    </location>
</feature>
<evidence type="ECO:0000313" key="2">
    <source>
        <dbReference type="EMBL" id="GFR50973.1"/>
    </source>
</evidence>
<name>A0AAD3HRZ7_9CHLO</name>
<dbReference type="Proteomes" id="UP001054857">
    <property type="component" value="Unassembled WGS sequence"/>
</dbReference>
<dbReference type="Pfam" id="PF03417">
    <property type="entry name" value="AAT"/>
    <property type="match status" value="1"/>
</dbReference>
<proteinExistence type="predicted"/>
<feature type="non-terminal residue" evidence="2">
    <location>
        <position position="128"/>
    </location>
</feature>
<sequence>TRPPLALWNVEVGPGGAHDTRPLGPRDWYFHANAYMRLKEDQKIDNSSLHREARAAQYDMPTNAVQVLDLLGDTADPDFPIYRTGDYGGLVYTLCTALYDLVGGTLTVYEGNPREGAVGLVLSLETLM</sequence>
<dbReference type="AlphaFoldDB" id="A0AAD3HRZ7"/>
<dbReference type="InterPro" id="IPR047801">
    <property type="entry name" value="Peptidase_C45"/>
</dbReference>
<evidence type="ECO:0000259" key="1">
    <source>
        <dbReference type="Pfam" id="PF03417"/>
    </source>
</evidence>
<reference evidence="2 3" key="1">
    <citation type="journal article" date="2021" name="Sci. Rep.">
        <title>Genome sequencing of the multicellular alga Astrephomene provides insights into convergent evolution of germ-soma differentiation.</title>
        <authorList>
            <person name="Yamashita S."/>
            <person name="Yamamoto K."/>
            <person name="Matsuzaki R."/>
            <person name="Suzuki S."/>
            <person name="Yamaguchi H."/>
            <person name="Hirooka S."/>
            <person name="Minakuchi Y."/>
            <person name="Miyagishima S."/>
            <person name="Kawachi M."/>
            <person name="Toyoda A."/>
            <person name="Nozaki H."/>
        </authorList>
    </citation>
    <scope>NUCLEOTIDE SEQUENCE [LARGE SCALE GENOMIC DNA]</scope>
    <source>
        <strain evidence="2 3">NIES-4017</strain>
    </source>
</reference>
<gene>
    <name evidence="2" type="ORF">Agub_g13296</name>
</gene>
<comment type="caution">
    <text evidence="2">The sequence shown here is derived from an EMBL/GenBank/DDBJ whole genome shotgun (WGS) entry which is preliminary data.</text>
</comment>
<keyword evidence="3" id="KW-1185">Reference proteome</keyword>